<reference evidence="1 2" key="1">
    <citation type="submission" date="2021-01" db="EMBL/GenBank/DDBJ databases">
        <title>Whole genome shotgun sequence of Verrucosispora qiuiae NBRC 106684.</title>
        <authorList>
            <person name="Komaki H."/>
            <person name="Tamura T."/>
        </authorList>
    </citation>
    <scope>NUCLEOTIDE SEQUENCE [LARGE SCALE GENOMIC DNA]</scope>
    <source>
        <strain evidence="1 2">NBRC 106684</strain>
    </source>
</reference>
<sequence length="223" mass="25535">MKFVIPSKRTSTRVPDKNYRPFAHGKSLLDILVEKLSRVADEPSEVYLSSEDASTKDLADRYGATYLPRPRHLTENSYPFQSVVNEVCRQLPDDDDVMWCHATDPFFDDHETVMRIWRARDPDASDSIVVVYPMKEYLLDSDFNPMGFGFGPWHRPSQELPTYYQLGFSCSIMTRHVATNIGLVGARPMWHEATNLTVDIDTQAEFDLASRLYELTNPARPAP</sequence>
<dbReference type="Pfam" id="PF02348">
    <property type="entry name" value="CTP_transf_3"/>
    <property type="match status" value="1"/>
</dbReference>
<proteinExistence type="predicted"/>
<dbReference type="EMBL" id="BOPC01000054">
    <property type="protein sequence ID" value="GIJ28752.1"/>
    <property type="molecule type" value="Genomic_DNA"/>
</dbReference>
<organism evidence="1 2">
    <name type="scientific">Micromonospora qiuiae</name>
    <dbReference type="NCBI Taxonomy" id="502268"/>
    <lineage>
        <taxon>Bacteria</taxon>
        <taxon>Bacillati</taxon>
        <taxon>Actinomycetota</taxon>
        <taxon>Actinomycetes</taxon>
        <taxon>Micromonosporales</taxon>
        <taxon>Micromonosporaceae</taxon>
        <taxon>Micromonospora</taxon>
    </lineage>
</organism>
<dbReference type="InterPro" id="IPR003329">
    <property type="entry name" value="Cytidylyl_trans"/>
</dbReference>
<dbReference type="PANTHER" id="PTHR21485:SF6">
    <property type="entry name" value="N-ACYLNEURAMINATE CYTIDYLYLTRANSFERASE-RELATED"/>
    <property type="match status" value="1"/>
</dbReference>
<dbReference type="PANTHER" id="PTHR21485">
    <property type="entry name" value="HAD SUPERFAMILY MEMBERS CMAS AND KDSC"/>
    <property type="match status" value="1"/>
</dbReference>
<name>A0ABQ4JGZ0_9ACTN</name>
<dbReference type="InterPro" id="IPR029044">
    <property type="entry name" value="Nucleotide-diphossugar_trans"/>
</dbReference>
<accession>A0ABQ4JGZ0</accession>
<dbReference type="InterPro" id="IPR050793">
    <property type="entry name" value="CMP-NeuNAc_synthase"/>
</dbReference>
<keyword evidence="2" id="KW-1185">Reference proteome</keyword>
<dbReference type="RefSeq" id="WP_204036260.1">
    <property type="nucleotide sequence ID" value="NZ_BOPC01000054.1"/>
</dbReference>
<evidence type="ECO:0000313" key="1">
    <source>
        <dbReference type="EMBL" id="GIJ28752.1"/>
    </source>
</evidence>
<dbReference type="Gene3D" id="3.90.550.10">
    <property type="entry name" value="Spore Coat Polysaccharide Biosynthesis Protein SpsA, Chain A"/>
    <property type="match status" value="1"/>
</dbReference>
<evidence type="ECO:0000313" key="2">
    <source>
        <dbReference type="Proteomes" id="UP000653076"/>
    </source>
</evidence>
<evidence type="ECO:0008006" key="3">
    <source>
        <dbReference type="Google" id="ProtNLM"/>
    </source>
</evidence>
<comment type="caution">
    <text evidence="1">The sequence shown here is derived from an EMBL/GenBank/DDBJ whole genome shotgun (WGS) entry which is preliminary data.</text>
</comment>
<dbReference type="SUPFAM" id="SSF53448">
    <property type="entry name" value="Nucleotide-diphospho-sugar transferases"/>
    <property type="match status" value="1"/>
</dbReference>
<protein>
    <recommendedName>
        <fullName evidence="3">Acylneuraminate cytidylyltransferase family protein</fullName>
    </recommendedName>
</protein>
<gene>
    <name evidence="1" type="ORF">Vqi01_39140</name>
</gene>
<dbReference type="Proteomes" id="UP000653076">
    <property type="component" value="Unassembled WGS sequence"/>
</dbReference>